<dbReference type="AlphaFoldDB" id="A0A7D5QD98"/>
<evidence type="ECO:0000313" key="10">
    <source>
        <dbReference type="Proteomes" id="UP000509626"/>
    </source>
</evidence>
<dbReference type="Pfam" id="PF01112">
    <property type="entry name" value="Asparaginase_2"/>
    <property type="match status" value="1"/>
</dbReference>
<feature type="compositionally biased region" description="Low complexity" evidence="8">
    <location>
        <begin position="160"/>
        <end position="170"/>
    </location>
</feature>
<feature type="binding site" evidence="6">
    <location>
        <begin position="229"/>
        <end position="232"/>
    </location>
    <ligand>
        <name>substrate</name>
    </ligand>
</feature>
<dbReference type="PANTHER" id="PTHR10188">
    <property type="entry name" value="L-ASPARAGINASE"/>
    <property type="match status" value="1"/>
</dbReference>
<name>A0A7D5QD98_9EURY</name>
<dbReference type="Gene3D" id="3.60.20.30">
    <property type="entry name" value="(Glycosyl)asparaginase"/>
    <property type="match status" value="1"/>
</dbReference>
<comment type="catalytic activity">
    <reaction evidence="4">
        <text>L-asparagine + H2O = L-aspartate + NH4(+)</text>
        <dbReference type="Rhea" id="RHEA:21016"/>
        <dbReference type="ChEBI" id="CHEBI:15377"/>
        <dbReference type="ChEBI" id="CHEBI:28938"/>
        <dbReference type="ChEBI" id="CHEBI:29991"/>
        <dbReference type="ChEBI" id="CHEBI:58048"/>
        <dbReference type="EC" id="3.5.1.1"/>
    </reaction>
</comment>
<dbReference type="EMBL" id="CP058579">
    <property type="protein sequence ID" value="QLG63120.1"/>
    <property type="molecule type" value="Genomic_DNA"/>
</dbReference>
<dbReference type="GeneID" id="56038958"/>
<dbReference type="InterPro" id="IPR029055">
    <property type="entry name" value="Ntn_hydrolases_N"/>
</dbReference>
<dbReference type="GO" id="GO:0004067">
    <property type="term" value="F:asparaginase activity"/>
    <property type="evidence" value="ECO:0007669"/>
    <property type="project" value="UniProtKB-EC"/>
</dbReference>
<organism evidence="9 10">
    <name type="scientific">Halorarum salinum</name>
    <dbReference type="NCBI Taxonomy" id="2743089"/>
    <lineage>
        <taxon>Archaea</taxon>
        <taxon>Methanobacteriati</taxon>
        <taxon>Methanobacteriota</taxon>
        <taxon>Stenosarchaea group</taxon>
        <taxon>Halobacteria</taxon>
        <taxon>Halobacteriales</taxon>
        <taxon>Haloferacaceae</taxon>
        <taxon>Halorarum</taxon>
    </lineage>
</organism>
<feature type="compositionally biased region" description="Basic and acidic residues" evidence="8">
    <location>
        <begin position="171"/>
        <end position="180"/>
    </location>
</feature>
<evidence type="ECO:0000256" key="7">
    <source>
        <dbReference type="PIRSR" id="PIRSR600246-3"/>
    </source>
</evidence>
<evidence type="ECO:0000256" key="8">
    <source>
        <dbReference type="SAM" id="MobiDB-lite"/>
    </source>
</evidence>
<sequence length="300" mass="30119">MHLICHGGAGGVPDEPEPRQAVLDEAAAAGADEVDVVDAVVSAVEVLEESPRFNAGVGGAVQSDGVVRTDAGIMTDDREAGAVASMEGVASAAAAARVVMEATPHVFVTGEHAVDLAADFGVGTGRELLTADNRERFMDESPPDGTPREHLDWLEERFGGSAARSAAGESSGRDPRDHDTVGAVAGDGERFATCTSTGGRFFALAGRVGDVPQIGSGFFASPAGAASATGAGEDIAKATLTRRAVRHLEAGEGAQAAADRAIAEFGELTGSSAGIIVLGGDGPGSAFNSEGMQTSVATSE</sequence>
<evidence type="ECO:0000313" key="9">
    <source>
        <dbReference type="EMBL" id="QLG63120.1"/>
    </source>
</evidence>
<dbReference type="SUPFAM" id="SSF56235">
    <property type="entry name" value="N-terminal nucleophile aminohydrolases (Ntn hydrolases)"/>
    <property type="match status" value="1"/>
</dbReference>
<feature type="site" description="Cleavage; by autolysis" evidence="7">
    <location>
        <begin position="179"/>
        <end position="180"/>
    </location>
</feature>
<dbReference type="Proteomes" id="UP000509626">
    <property type="component" value="Chromosome"/>
</dbReference>
<evidence type="ECO:0000256" key="6">
    <source>
        <dbReference type="PIRSR" id="PIRSR600246-2"/>
    </source>
</evidence>
<dbReference type="RefSeq" id="WP_179269705.1">
    <property type="nucleotide sequence ID" value="NZ_CP058579.1"/>
</dbReference>
<dbReference type="InterPro" id="IPR000246">
    <property type="entry name" value="Peptidase_T2"/>
</dbReference>
<keyword evidence="10" id="KW-1185">Reference proteome</keyword>
<feature type="region of interest" description="Disordered" evidence="8">
    <location>
        <begin position="160"/>
        <end position="183"/>
    </location>
</feature>
<dbReference type="EC" id="3.5.1.1" evidence="1"/>
<proteinExistence type="predicted"/>
<dbReference type="OrthoDB" id="18230at2157"/>
<dbReference type="GO" id="GO:0005737">
    <property type="term" value="C:cytoplasm"/>
    <property type="evidence" value="ECO:0007669"/>
    <property type="project" value="TreeGrafter"/>
</dbReference>
<dbReference type="KEGG" id="halu:HUG12_15825"/>
<feature type="active site" description="Nucleophile" evidence="5">
    <location>
        <position position="180"/>
    </location>
</feature>
<reference evidence="9 10" key="1">
    <citation type="submission" date="2020-06" db="EMBL/GenBank/DDBJ databases">
        <title>NJ-3-1, isolated from saline soil.</title>
        <authorList>
            <person name="Cui H.L."/>
            <person name="Shi X."/>
        </authorList>
    </citation>
    <scope>NUCLEOTIDE SEQUENCE [LARGE SCALE GENOMIC DNA]</scope>
    <source>
        <strain evidence="9 10">NJ-3-1</strain>
    </source>
</reference>
<accession>A0A7D5QD98</accession>
<evidence type="ECO:0000256" key="1">
    <source>
        <dbReference type="ARBA" id="ARBA00012920"/>
    </source>
</evidence>
<protein>
    <recommendedName>
        <fullName evidence="3">Plant-type L-asparaginase</fullName>
        <ecNumber evidence="1">3.5.1.1</ecNumber>
    </recommendedName>
    <alternativeName>
        <fullName evidence="2">L-asparagine amidohydrolase</fullName>
    </alternativeName>
</protein>
<evidence type="ECO:0000256" key="3">
    <source>
        <dbReference type="ARBA" id="ARBA00044776"/>
    </source>
</evidence>
<dbReference type="PANTHER" id="PTHR10188:SF6">
    <property type="entry name" value="N(4)-(BETA-N-ACETYLGLUCOSAMINYL)-L-ASPARAGINASE"/>
    <property type="match status" value="1"/>
</dbReference>
<evidence type="ECO:0000256" key="2">
    <source>
        <dbReference type="ARBA" id="ARBA00030414"/>
    </source>
</evidence>
<evidence type="ECO:0000256" key="4">
    <source>
        <dbReference type="ARBA" id="ARBA00049366"/>
    </source>
</evidence>
<gene>
    <name evidence="9" type="ORF">HUG12_15825</name>
</gene>
<evidence type="ECO:0000256" key="5">
    <source>
        <dbReference type="PIRSR" id="PIRSR600246-1"/>
    </source>
</evidence>
<feature type="binding site" evidence="6">
    <location>
        <begin position="207"/>
        <end position="210"/>
    </location>
    <ligand>
        <name>substrate</name>
    </ligand>
</feature>